<proteinExistence type="predicted"/>
<sequence length="99" mass="10028">MAKVSSFYIVAFLVAFVILSVMHNDGKSCAYATPNTRRRLGPGTRPPGSPRLPGALPGLQPRPGGGAGLLGNRPIGPGQGAPSAVLPAGGHRGRRGGFS</sequence>
<evidence type="ECO:0000256" key="2">
    <source>
        <dbReference type="SAM" id="SignalP"/>
    </source>
</evidence>
<reference evidence="3" key="1">
    <citation type="journal article" date="2016" name="Ticks Tick Borne Dis.">
        <title>De novo assembly and annotation of the salivary gland transcriptome of Rhipicephalus appendiculatus male and female ticks during blood feeding.</title>
        <authorList>
            <person name="de Castro M.H."/>
            <person name="de Klerk D."/>
            <person name="Pienaar R."/>
            <person name="Latif A.A."/>
            <person name="Rees D.J."/>
            <person name="Mans B.J."/>
        </authorList>
    </citation>
    <scope>NUCLEOTIDE SEQUENCE</scope>
    <source>
        <tissue evidence="3">Salivary glands</tissue>
    </source>
</reference>
<name>A0A131YCK1_RHIAP</name>
<evidence type="ECO:0008006" key="4">
    <source>
        <dbReference type="Google" id="ProtNLM"/>
    </source>
</evidence>
<feature type="chain" id="PRO_5007284680" description="Glycine rich superfamily member" evidence="2">
    <location>
        <begin position="27"/>
        <end position="99"/>
    </location>
</feature>
<dbReference type="AlphaFoldDB" id="A0A131YCK1"/>
<evidence type="ECO:0000313" key="3">
    <source>
        <dbReference type="EMBL" id="JAP75816.1"/>
    </source>
</evidence>
<evidence type="ECO:0000256" key="1">
    <source>
        <dbReference type="SAM" id="MobiDB-lite"/>
    </source>
</evidence>
<feature type="region of interest" description="Disordered" evidence="1">
    <location>
        <begin position="30"/>
        <end position="99"/>
    </location>
</feature>
<feature type="signal peptide" evidence="2">
    <location>
        <begin position="1"/>
        <end position="26"/>
    </location>
</feature>
<accession>A0A131YCK1</accession>
<protein>
    <recommendedName>
        <fullName evidence="4">Glycine rich superfamily member</fullName>
    </recommendedName>
</protein>
<keyword evidence="2" id="KW-0732">Signal</keyword>
<organism evidence="3">
    <name type="scientific">Rhipicephalus appendiculatus</name>
    <name type="common">Brown ear tick</name>
    <dbReference type="NCBI Taxonomy" id="34631"/>
    <lineage>
        <taxon>Eukaryota</taxon>
        <taxon>Metazoa</taxon>
        <taxon>Ecdysozoa</taxon>
        <taxon>Arthropoda</taxon>
        <taxon>Chelicerata</taxon>
        <taxon>Arachnida</taxon>
        <taxon>Acari</taxon>
        <taxon>Parasitiformes</taxon>
        <taxon>Ixodida</taxon>
        <taxon>Ixodoidea</taxon>
        <taxon>Ixodidae</taxon>
        <taxon>Rhipicephalinae</taxon>
        <taxon>Rhipicephalus</taxon>
        <taxon>Rhipicephalus</taxon>
    </lineage>
</organism>
<dbReference type="EMBL" id="GEDV01012741">
    <property type="protein sequence ID" value="JAP75816.1"/>
    <property type="molecule type" value="Transcribed_RNA"/>
</dbReference>